<feature type="transmembrane region" description="Helical" evidence="7">
    <location>
        <begin position="20"/>
        <end position="37"/>
    </location>
</feature>
<reference evidence="10" key="1">
    <citation type="submission" date="2016-10" db="EMBL/GenBank/DDBJ databases">
        <authorList>
            <person name="Varghese N."/>
            <person name="Submissions S."/>
        </authorList>
    </citation>
    <scope>NUCLEOTIDE SEQUENCE [LARGE SCALE GENOMIC DNA]</scope>
    <source>
        <strain evidence="10">DSM 23920</strain>
    </source>
</reference>
<feature type="transmembrane region" description="Helical" evidence="7">
    <location>
        <begin position="119"/>
        <end position="140"/>
    </location>
</feature>
<evidence type="ECO:0000256" key="2">
    <source>
        <dbReference type="ARBA" id="ARBA00008806"/>
    </source>
</evidence>
<dbReference type="Pfam" id="PF02534">
    <property type="entry name" value="T4SS-DNA_transf"/>
    <property type="match status" value="1"/>
</dbReference>
<evidence type="ECO:0000256" key="5">
    <source>
        <dbReference type="ARBA" id="ARBA00022989"/>
    </source>
</evidence>
<sequence length="660" mass="74715">MNGSDEERGLHKIMDFMRKGSLILLLLHFYVFCYRTWEHLGFAHEFARRLLITFARTGLFNNLYITKISALVLLLLSLVGIKGKKDEKIKKGEIVSYMLAGSALYYVSVYVFYAPMNIIAVGIGYTTLCSLGYLFIMAGGTRLSRLIKLKLTKDIFNTLNETFPQTEQKIENEYSINLPARYNLKGKVRSSWINIINPFRGVLVVGSAGAGKTFFVIRHVIEQHIRKGFACFIYDFKYPDLSKIAYNFYLKHRHNYKVPPTFYVINFDKPIHRCNPLDPKSMTDITDAIEASRTILLGLNREFIKRQGEFFVESPINFVSGAIWFLRKYQDGKYCTLAHAIELIQIDYDRLFPVLGAQKEIEVLINPFTSAYINGAAEQLEGQIASAKIALARLSSPLLYWVLTGDDFSLDINDPEHPKIVCVANNPEKSLTYGAVISLYVFRLLRVMLKKDRLKSSIIIDELPSIFLNGIEQFLAVARGYKAATVMAVQDFSQLRRDYGREHADVIINVVGNILSGQTTGDTAKQISERLGRIVQERESISINRNDTSSSRSTQLDAAVPASRIATLSSGEFVGVVSDNPDQRIEFKAIHAQIVNDLEAIKKEESQYVDINNGNPVTDEEIHRNYLKVKDDVALIIQSEMTRIEGDPSLQHLLIVKEGQ</sequence>
<dbReference type="NCBIfam" id="NF041326">
    <property type="entry name" value="Bacteroid_MobC"/>
    <property type="match status" value="1"/>
</dbReference>
<keyword evidence="5 7" id="KW-1133">Transmembrane helix</keyword>
<accession>A0A1H4GDH5</accession>
<keyword evidence="6 7" id="KW-0472">Membrane</keyword>
<keyword evidence="4 7" id="KW-0812">Transmembrane</keyword>
<dbReference type="AlphaFoldDB" id="A0A1H4GDH5"/>
<evidence type="ECO:0000256" key="6">
    <source>
        <dbReference type="ARBA" id="ARBA00023136"/>
    </source>
</evidence>
<name>A0A1H4GDH5_9BACT</name>
<dbReference type="CDD" id="cd01127">
    <property type="entry name" value="TrwB_TraG_TraD_VirD4"/>
    <property type="match status" value="1"/>
</dbReference>
<evidence type="ECO:0000259" key="8">
    <source>
        <dbReference type="Pfam" id="PF14293"/>
    </source>
</evidence>
<dbReference type="InterPro" id="IPR025988">
    <property type="entry name" value="YWFCY_dom"/>
</dbReference>
<feature type="transmembrane region" description="Helical" evidence="7">
    <location>
        <begin position="94"/>
        <end position="113"/>
    </location>
</feature>
<dbReference type="EMBL" id="FNRL01000036">
    <property type="protein sequence ID" value="SEB07040.1"/>
    <property type="molecule type" value="Genomic_DNA"/>
</dbReference>
<evidence type="ECO:0000313" key="9">
    <source>
        <dbReference type="EMBL" id="SEB07040.1"/>
    </source>
</evidence>
<dbReference type="InterPro" id="IPR027417">
    <property type="entry name" value="P-loop_NTPase"/>
</dbReference>
<feature type="transmembrane region" description="Helical" evidence="7">
    <location>
        <begin position="64"/>
        <end position="82"/>
    </location>
</feature>
<keyword evidence="10" id="KW-1185">Reference proteome</keyword>
<evidence type="ECO:0000256" key="4">
    <source>
        <dbReference type="ARBA" id="ARBA00022692"/>
    </source>
</evidence>
<feature type="domain" description="YWFCY" evidence="8">
    <location>
        <begin position="5"/>
        <end position="148"/>
    </location>
</feature>
<dbReference type="InterPro" id="IPR003688">
    <property type="entry name" value="TraG/VirD4"/>
</dbReference>
<dbReference type="InterPro" id="IPR051539">
    <property type="entry name" value="T4SS-coupling_protein"/>
</dbReference>
<dbReference type="OrthoDB" id="102453at2"/>
<comment type="subcellular location">
    <subcellularLocation>
        <location evidence="1">Cell membrane</location>
        <topology evidence="1">Multi-pass membrane protein</topology>
    </subcellularLocation>
</comment>
<dbReference type="STRING" id="408074.SAMN05660909_05150"/>
<evidence type="ECO:0000256" key="1">
    <source>
        <dbReference type="ARBA" id="ARBA00004651"/>
    </source>
</evidence>
<dbReference type="Pfam" id="PF14293">
    <property type="entry name" value="YWFCY"/>
    <property type="match status" value="1"/>
</dbReference>
<dbReference type="RefSeq" id="WP_089765504.1">
    <property type="nucleotide sequence ID" value="NZ_BKAT01000059.1"/>
</dbReference>
<protein>
    <submittedName>
        <fullName evidence="9">Type IV secretory system Conjugative DNA transfer</fullName>
    </submittedName>
</protein>
<evidence type="ECO:0000313" key="10">
    <source>
        <dbReference type="Proteomes" id="UP000199656"/>
    </source>
</evidence>
<keyword evidence="3" id="KW-1003">Cell membrane</keyword>
<dbReference type="Proteomes" id="UP000199656">
    <property type="component" value="Unassembled WGS sequence"/>
</dbReference>
<dbReference type="SUPFAM" id="SSF52540">
    <property type="entry name" value="P-loop containing nucleoside triphosphate hydrolases"/>
    <property type="match status" value="1"/>
</dbReference>
<dbReference type="PANTHER" id="PTHR37937">
    <property type="entry name" value="CONJUGATIVE TRANSFER: DNA TRANSPORT"/>
    <property type="match status" value="1"/>
</dbReference>
<evidence type="ECO:0000256" key="7">
    <source>
        <dbReference type="SAM" id="Phobius"/>
    </source>
</evidence>
<comment type="similarity">
    <text evidence="2">Belongs to the VirD4/TraG family.</text>
</comment>
<dbReference type="Gene3D" id="3.40.50.300">
    <property type="entry name" value="P-loop containing nucleotide triphosphate hydrolases"/>
    <property type="match status" value="1"/>
</dbReference>
<organism evidence="9 10">
    <name type="scientific">Chitinophaga terrae</name>
    <name type="common">ex Kim and Jung 2007</name>
    <dbReference type="NCBI Taxonomy" id="408074"/>
    <lineage>
        <taxon>Bacteria</taxon>
        <taxon>Pseudomonadati</taxon>
        <taxon>Bacteroidota</taxon>
        <taxon>Chitinophagia</taxon>
        <taxon>Chitinophagales</taxon>
        <taxon>Chitinophagaceae</taxon>
        <taxon>Chitinophaga</taxon>
    </lineage>
</organism>
<dbReference type="PANTHER" id="PTHR37937:SF1">
    <property type="entry name" value="CONJUGATIVE TRANSFER: DNA TRANSPORT"/>
    <property type="match status" value="1"/>
</dbReference>
<gene>
    <name evidence="9" type="ORF">SAMN05660909_05150</name>
</gene>
<dbReference type="GO" id="GO:0005886">
    <property type="term" value="C:plasma membrane"/>
    <property type="evidence" value="ECO:0007669"/>
    <property type="project" value="UniProtKB-SubCell"/>
</dbReference>
<evidence type="ECO:0000256" key="3">
    <source>
        <dbReference type="ARBA" id="ARBA00022475"/>
    </source>
</evidence>
<proteinExistence type="inferred from homology"/>